<dbReference type="InterPro" id="IPR001559">
    <property type="entry name" value="Phosphotriesterase"/>
</dbReference>
<feature type="modified residue" description="N6-carboxylysine" evidence="3">
    <location>
        <position position="150"/>
    </location>
</feature>
<name>A0ABR8S313_9MICO</name>
<keyword evidence="2" id="KW-0378">Hydrolase</keyword>
<dbReference type="PROSITE" id="PS51347">
    <property type="entry name" value="PHOSPHOTRIESTERASE_2"/>
    <property type="match status" value="1"/>
</dbReference>
<evidence type="ECO:0000256" key="1">
    <source>
        <dbReference type="ARBA" id="ARBA00022723"/>
    </source>
</evidence>
<evidence type="ECO:0008006" key="6">
    <source>
        <dbReference type="Google" id="ProtNLM"/>
    </source>
</evidence>
<accession>A0ABR8S313</accession>
<dbReference type="PANTHER" id="PTHR10819:SF3">
    <property type="entry name" value="PHOSPHOTRIESTERASE-RELATED PROTEIN"/>
    <property type="match status" value="1"/>
</dbReference>
<proteinExistence type="inferred from homology"/>
<evidence type="ECO:0000256" key="2">
    <source>
        <dbReference type="ARBA" id="ARBA00022801"/>
    </source>
</evidence>
<organism evidence="4 5">
    <name type="scientific">Microbacterium pullorum</name>
    <dbReference type="NCBI Taxonomy" id="2762236"/>
    <lineage>
        <taxon>Bacteria</taxon>
        <taxon>Bacillati</taxon>
        <taxon>Actinomycetota</taxon>
        <taxon>Actinomycetes</taxon>
        <taxon>Micrococcales</taxon>
        <taxon>Microbacteriaceae</taxon>
        <taxon>Microbacterium</taxon>
    </lineage>
</organism>
<reference evidence="4 5" key="1">
    <citation type="submission" date="2020-08" db="EMBL/GenBank/DDBJ databases">
        <title>A Genomic Blueprint of the Chicken Gut Microbiome.</title>
        <authorList>
            <person name="Gilroy R."/>
            <person name="Ravi A."/>
            <person name="Getino M."/>
            <person name="Pursley I."/>
            <person name="Horton D.L."/>
            <person name="Alikhan N.-F."/>
            <person name="Baker D."/>
            <person name="Gharbi K."/>
            <person name="Hall N."/>
            <person name="Watson M."/>
            <person name="Adriaenssens E.M."/>
            <person name="Foster-Nyarko E."/>
            <person name="Jarju S."/>
            <person name="Secka A."/>
            <person name="Antonio M."/>
            <person name="Oren A."/>
            <person name="Chaudhuri R."/>
            <person name="La Ragione R.M."/>
            <person name="Hildebrand F."/>
            <person name="Pallen M.J."/>
        </authorList>
    </citation>
    <scope>NUCLEOTIDE SEQUENCE [LARGE SCALE GENOMIC DNA]</scope>
    <source>
        <strain evidence="4 5">Sa4CUA7</strain>
    </source>
</reference>
<keyword evidence="5" id="KW-1185">Reference proteome</keyword>
<dbReference type="InterPro" id="IPR032466">
    <property type="entry name" value="Metal_Hydrolase"/>
</dbReference>
<evidence type="ECO:0000256" key="3">
    <source>
        <dbReference type="PROSITE-ProRule" id="PRU00679"/>
    </source>
</evidence>
<sequence>MTSMHEHLNADMEILTRVAKQFGFPPPPAEMLTLENHNLAFLRSGAAIFSEASMTAGDIDFTAAELGFFRAVGGRSIVDPSPIGIRGDVTQLREASRQADVHVVCATGLYTAANRPDEYAGWTEEQQHELFLRDVTEGIDGSDVRAGILKCALSAVSADAPLDEVELATLRACARVSQETGVSVHVHSAFPMTGDHVLRGLSLLVDEMSLEPGRVVMMHMDSFLRPWDSRSRYIDSLDAVKSVDVTGVQRVLDRGVTVGFDSWGSNVDLLPQDDDRLKALLHLVRSGYDGQIVLGHDVTQKPQGVSYGGTGFTWFPALIPPVLAQAGVGEDAYRRMTTDNPARVLAH</sequence>
<comment type="similarity">
    <text evidence="3">Belongs to the metallo-dependent hydrolases superfamily. Phosphotriesterase family.</text>
</comment>
<dbReference type="Proteomes" id="UP000648352">
    <property type="component" value="Unassembled WGS sequence"/>
</dbReference>
<evidence type="ECO:0000313" key="4">
    <source>
        <dbReference type="EMBL" id="MBD7957754.1"/>
    </source>
</evidence>
<dbReference type="PANTHER" id="PTHR10819">
    <property type="entry name" value="PHOSPHOTRIESTERASE-RELATED"/>
    <property type="match status" value="1"/>
</dbReference>
<evidence type="ECO:0000313" key="5">
    <source>
        <dbReference type="Proteomes" id="UP000648352"/>
    </source>
</evidence>
<dbReference type="SUPFAM" id="SSF51556">
    <property type="entry name" value="Metallo-dependent hydrolases"/>
    <property type="match status" value="1"/>
</dbReference>
<gene>
    <name evidence="4" type="ORF">H9651_08895</name>
</gene>
<dbReference type="Pfam" id="PF02126">
    <property type="entry name" value="PTE"/>
    <property type="match status" value="1"/>
</dbReference>
<comment type="caution">
    <text evidence="4">The sequence shown here is derived from an EMBL/GenBank/DDBJ whole genome shotgun (WGS) entry which is preliminary data.</text>
</comment>
<protein>
    <recommendedName>
        <fullName evidence="6">Phosphotriesterase</fullName>
    </recommendedName>
</protein>
<dbReference type="Gene3D" id="3.20.20.140">
    <property type="entry name" value="Metal-dependent hydrolases"/>
    <property type="match status" value="1"/>
</dbReference>
<dbReference type="EMBL" id="JACSQP010000004">
    <property type="protein sequence ID" value="MBD7957754.1"/>
    <property type="molecule type" value="Genomic_DNA"/>
</dbReference>
<keyword evidence="1" id="KW-0479">Metal-binding</keyword>